<comment type="similarity">
    <text evidence="2">Belongs to the major facilitator superfamily. Sugar transporter (TC 2.A.1.1) family.</text>
</comment>
<feature type="transmembrane region" description="Helical" evidence="9">
    <location>
        <begin position="247"/>
        <end position="265"/>
    </location>
</feature>
<evidence type="ECO:0000256" key="8">
    <source>
        <dbReference type="SAM" id="MobiDB-lite"/>
    </source>
</evidence>
<dbReference type="AlphaFoldDB" id="A0AAD9FRN8"/>
<feature type="transmembrane region" description="Helical" evidence="9">
    <location>
        <begin position="464"/>
        <end position="488"/>
    </location>
</feature>
<comment type="subcellular location">
    <subcellularLocation>
        <location evidence="1">Membrane</location>
        <topology evidence="1">Multi-pass membrane protein</topology>
    </subcellularLocation>
</comment>
<evidence type="ECO:0000256" key="6">
    <source>
        <dbReference type="ARBA" id="ARBA00023136"/>
    </source>
</evidence>
<keyword evidence="4 9" id="KW-0812">Transmembrane</keyword>
<dbReference type="PANTHER" id="PTHR48020">
    <property type="entry name" value="PROTON MYO-INOSITOL COTRANSPORTER"/>
    <property type="match status" value="1"/>
</dbReference>
<evidence type="ECO:0000256" key="9">
    <source>
        <dbReference type="SAM" id="Phobius"/>
    </source>
</evidence>
<evidence type="ECO:0000256" key="7">
    <source>
        <dbReference type="ARBA" id="ARBA00049119"/>
    </source>
</evidence>
<evidence type="ECO:0000256" key="3">
    <source>
        <dbReference type="ARBA" id="ARBA00022448"/>
    </source>
</evidence>
<dbReference type="InterPro" id="IPR020846">
    <property type="entry name" value="MFS_dom"/>
</dbReference>
<feature type="compositionally biased region" description="Basic and acidic residues" evidence="8">
    <location>
        <begin position="35"/>
        <end position="54"/>
    </location>
</feature>
<feature type="transmembrane region" description="Helical" evidence="9">
    <location>
        <begin position="561"/>
        <end position="581"/>
    </location>
</feature>
<dbReference type="InterPro" id="IPR005829">
    <property type="entry name" value="Sugar_transporter_CS"/>
</dbReference>
<feature type="transmembrane region" description="Helical" evidence="9">
    <location>
        <begin position="495"/>
        <end position="518"/>
    </location>
</feature>
<gene>
    <name evidence="11" type="ORF">DB88DRAFT_487404</name>
</gene>
<evidence type="ECO:0000256" key="2">
    <source>
        <dbReference type="ARBA" id="ARBA00010992"/>
    </source>
</evidence>
<dbReference type="EMBL" id="JAODAN010000004">
    <property type="protein sequence ID" value="KAK1924940.1"/>
    <property type="molecule type" value="Genomic_DNA"/>
</dbReference>
<feature type="transmembrane region" description="Helical" evidence="9">
    <location>
        <begin position="307"/>
        <end position="324"/>
    </location>
</feature>
<dbReference type="InterPro" id="IPR050814">
    <property type="entry name" value="Myo-inositol_Transporter"/>
</dbReference>
<proteinExistence type="inferred from homology"/>
<feature type="compositionally biased region" description="Polar residues" evidence="8">
    <location>
        <begin position="21"/>
        <end position="34"/>
    </location>
</feature>
<comment type="catalytic activity">
    <reaction evidence="7">
        <text>myo-inositol(out) + H(+)(out) = myo-inositol(in) + H(+)(in)</text>
        <dbReference type="Rhea" id="RHEA:60364"/>
        <dbReference type="ChEBI" id="CHEBI:15378"/>
        <dbReference type="ChEBI" id="CHEBI:17268"/>
    </reaction>
</comment>
<evidence type="ECO:0000259" key="10">
    <source>
        <dbReference type="PROSITE" id="PS50850"/>
    </source>
</evidence>
<feature type="transmembrane region" description="Helical" evidence="9">
    <location>
        <begin position="524"/>
        <end position="541"/>
    </location>
</feature>
<name>A0AAD9FRN8_PAPLA</name>
<dbReference type="InterPro" id="IPR005828">
    <property type="entry name" value="MFS_sugar_transport-like"/>
</dbReference>
<dbReference type="Gene3D" id="1.20.1250.20">
    <property type="entry name" value="MFS general substrate transporter like domains"/>
    <property type="match status" value="1"/>
</dbReference>
<dbReference type="GO" id="GO:0015798">
    <property type="term" value="P:myo-inositol transport"/>
    <property type="evidence" value="ECO:0007669"/>
    <property type="project" value="UniProtKB-ARBA"/>
</dbReference>
<organism evidence="11 12">
    <name type="scientific">Papiliotrema laurentii</name>
    <name type="common">Cryptococcus laurentii</name>
    <dbReference type="NCBI Taxonomy" id="5418"/>
    <lineage>
        <taxon>Eukaryota</taxon>
        <taxon>Fungi</taxon>
        <taxon>Dikarya</taxon>
        <taxon>Basidiomycota</taxon>
        <taxon>Agaricomycotina</taxon>
        <taxon>Tremellomycetes</taxon>
        <taxon>Tremellales</taxon>
        <taxon>Rhynchogastremaceae</taxon>
        <taxon>Papiliotrema</taxon>
    </lineage>
</organism>
<accession>A0AAD9FRN8</accession>
<feature type="transmembrane region" description="Helical" evidence="9">
    <location>
        <begin position="429"/>
        <end position="452"/>
    </location>
</feature>
<feature type="transmembrane region" description="Helical" evidence="9">
    <location>
        <begin position="593"/>
        <end position="612"/>
    </location>
</feature>
<keyword evidence="5 9" id="KW-1133">Transmembrane helix</keyword>
<dbReference type="GO" id="GO:0022857">
    <property type="term" value="F:transmembrane transporter activity"/>
    <property type="evidence" value="ECO:0007669"/>
    <property type="project" value="InterPro"/>
</dbReference>
<dbReference type="PROSITE" id="PS00216">
    <property type="entry name" value="SUGAR_TRANSPORT_1"/>
    <property type="match status" value="1"/>
</dbReference>
<keyword evidence="6 9" id="KW-0472">Membrane</keyword>
<protein>
    <submittedName>
        <fullName evidence="11">Hexose transport-related protein</fullName>
    </submittedName>
</protein>
<dbReference type="PRINTS" id="PR00171">
    <property type="entry name" value="SUGRTRNSPORT"/>
</dbReference>
<dbReference type="GO" id="GO:0016020">
    <property type="term" value="C:membrane"/>
    <property type="evidence" value="ECO:0007669"/>
    <property type="project" value="UniProtKB-SubCell"/>
</dbReference>
<dbReference type="PROSITE" id="PS50850">
    <property type="entry name" value="MFS"/>
    <property type="match status" value="1"/>
</dbReference>
<dbReference type="NCBIfam" id="TIGR00879">
    <property type="entry name" value="SP"/>
    <property type="match status" value="1"/>
</dbReference>
<comment type="caution">
    <text evidence="11">The sequence shown here is derived from an EMBL/GenBank/DDBJ whole genome shotgun (WGS) entry which is preliminary data.</text>
</comment>
<dbReference type="InterPro" id="IPR003663">
    <property type="entry name" value="Sugar/inositol_transpt"/>
</dbReference>
<feature type="transmembrane region" description="Helical" evidence="9">
    <location>
        <begin position="271"/>
        <end position="295"/>
    </location>
</feature>
<dbReference type="PANTHER" id="PTHR48020:SF25">
    <property type="entry name" value="SUGAR TRANSPORTER, PUTATIVE (AFU_ORTHOLOGUE AFUA_7G05830)-RELATED"/>
    <property type="match status" value="1"/>
</dbReference>
<feature type="transmembrane region" description="Helical" evidence="9">
    <location>
        <begin position="344"/>
        <end position="363"/>
    </location>
</feature>
<dbReference type="InterPro" id="IPR036259">
    <property type="entry name" value="MFS_trans_sf"/>
</dbReference>
<evidence type="ECO:0000313" key="12">
    <source>
        <dbReference type="Proteomes" id="UP001182556"/>
    </source>
</evidence>
<feature type="domain" description="Major facilitator superfamily (MFS) profile" evidence="10">
    <location>
        <begin position="172"/>
        <end position="616"/>
    </location>
</feature>
<evidence type="ECO:0000256" key="4">
    <source>
        <dbReference type="ARBA" id="ARBA00022692"/>
    </source>
</evidence>
<dbReference type="SUPFAM" id="SSF103473">
    <property type="entry name" value="MFS general substrate transporter"/>
    <property type="match status" value="1"/>
</dbReference>
<dbReference type="Proteomes" id="UP001182556">
    <property type="component" value="Unassembled WGS sequence"/>
</dbReference>
<evidence type="ECO:0000313" key="11">
    <source>
        <dbReference type="EMBL" id="KAK1924940.1"/>
    </source>
</evidence>
<dbReference type="Pfam" id="PF00083">
    <property type="entry name" value="Sugar_tr"/>
    <property type="match status" value="1"/>
</dbReference>
<sequence length="686" mass="77006">MSIDSDQDVPTNTARGHGYRNRSTYPLTAAMTETSKPDATHVEEKAPFPGKEGEAEVSYAEKGTNDLRPSSDGTVVGDGLGRKNSHKPDLVSNTNARLANPLGDLTDDEVLKNAAEFAAAHDLPVEAFRKGALVAKRPLRFESLPGLTEEDRKVFRDEAAHPFNQTRTLWWLVIACSLAAAVQGMDESVISGAQLFYPDQFGINSKVTGRDRDAWLEGLVNGAPYLCSAVFACWLTDPLNKWLGRRWTIGITAFFAFITCIWSAVTNTWWHLFIARFFLGIGIGPKSATVPVYAAECAPAKVRGRMVMMWQTWTAFGIMFGYVADLAFYHVPDPPNITGLRWRLMLGSAGFPALIVMTQLFFLPESPRWLMSKGRYKEAFDSMNKLRRSELLAARDIYYTFVLLEEEASIVRGRNRFIEIFTIPRNRRAMLGSTIVMFGQQFCGVNAIVYYTASIFTSAGFSEISALLASWGFGMLNWLFAIPGILTIDKYGRRPLLLTTFPLMSILLLFTGFCFWIPGTTARTGLVTLGIYLYCMVYSPGEGPVPFTYSAEVYPLYIRELGMGLATAILWGFNFIVGLTFPALLRAFKPQGAFGWYAAWNAVLFFLVLFFLPETKGYTLEELDQVFSVPTDVHAKYQLYNFKWHFDRYILRKKVPHRELYQFDESNMSEEEKEMEKLARAGGGGG</sequence>
<evidence type="ECO:0000256" key="1">
    <source>
        <dbReference type="ARBA" id="ARBA00004141"/>
    </source>
</evidence>
<keyword evidence="12" id="KW-1185">Reference proteome</keyword>
<evidence type="ECO:0000256" key="5">
    <source>
        <dbReference type="ARBA" id="ARBA00022989"/>
    </source>
</evidence>
<feature type="region of interest" description="Disordered" evidence="8">
    <location>
        <begin position="1"/>
        <end position="91"/>
    </location>
</feature>
<dbReference type="GO" id="GO:0015791">
    <property type="term" value="P:polyol transmembrane transport"/>
    <property type="evidence" value="ECO:0007669"/>
    <property type="project" value="UniProtKB-ARBA"/>
</dbReference>
<dbReference type="FunFam" id="1.20.1250.20:FF:000100">
    <property type="entry name" value="MFS sugar transporter, putative"/>
    <property type="match status" value="1"/>
</dbReference>
<keyword evidence="3" id="KW-0813">Transport</keyword>
<reference evidence="11" key="1">
    <citation type="submission" date="2023-02" db="EMBL/GenBank/DDBJ databases">
        <title>Identification and recombinant expression of a fungal hydrolase from Papiliotrema laurentii that hydrolyzes apple cutin and clears colloidal polyester polyurethane.</title>
        <authorList>
            <consortium name="DOE Joint Genome Institute"/>
            <person name="Roman V.A."/>
            <person name="Bojanowski C."/>
            <person name="Crable B.R."/>
            <person name="Wagner D.N."/>
            <person name="Hung C.S."/>
            <person name="Nadeau L.J."/>
            <person name="Schratz L."/>
            <person name="Haridas S."/>
            <person name="Pangilinan J."/>
            <person name="Lipzen A."/>
            <person name="Na H."/>
            <person name="Yan M."/>
            <person name="Ng V."/>
            <person name="Grigoriev I.V."/>
            <person name="Spatafora J.W."/>
            <person name="Barlow D."/>
            <person name="Biffinger J."/>
            <person name="Kelley-Loughnane N."/>
            <person name="Varaljay V.A."/>
            <person name="Crookes-Goodson W.J."/>
        </authorList>
    </citation>
    <scope>NUCLEOTIDE SEQUENCE</scope>
    <source>
        <strain evidence="11">5307AH</strain>
    </source>
</reference>